<reference evidence="10 11" key="1">
    <citation type="submission" date="2015-12" db="EMBL/GenBank/DDBJ databases">
        <title>The genome of Folsomia candida.</title>
        <authorList>
            <person name="Faddeeva A."/>
            <person name="Derks M.F."/>
            <person name="Anvar Y."/>
            <person name="Smit S."/>
            <person name="Van Straalen N."/>
            <person name="Roelofs D."/>
        </authorList>
    </citation>
    <scope>NUCLEOTIDE SEQUENCE [LARGE SCALE GENOMIC DNA]</scope>
    <source>
        <strain evidence="10 11">VU population</strain>
        <tissue evidence="10">Whole body</tissue>
    </source>
</reference>
<evidence type="ECO:0000259" key="8">
    <source>
        <dbReference type="PROSITE" id="PS50075"/>
    </source>
</evidence>
<dbReference type="UniPathway" id="UPA00094"/>
<dbReference type="Gene3D" id="3.40.47.10">
    <property type="match status" value="1"/>
</dbReference>
<dbReference type="SMART" id="SM00829">
    <property type="entry name" value="PKS_ER"/>
    <property type="match status" value="1"/>
</dbReference>
<dbReference type="Gene3D" id="3.10.129.110">
    <property type="entry name" value="Polyketide synthase dehydratase"/>
    <property type="match status" value="1"/>
</dbReference>
<feature type="region of interest" description="N-terminal hotdog fold" evidence="7">
    <location>
        <begin position="494"/>
        <end position="601"/>
    </location>
</feature>
<dbReference type="Gene3D" id="1.10.1200.10">
    <property type="entry name" value="ACP-like"/>
    <property type="match status" value="1"/>
</dbReference>
<evidence type="ECO:0000256" key="2">
    <source>
        <dbReference type="ARBA" id="ARBA00022553"/>
    </source>
</evidence>
<dbReference type="Pfam" id="PF08240">
    <property type="entry name" value="ADH_N"/>
    <property type="match status" value="1"/>
</dbReference>
<dbReference type="InterPro" id="IPR049552">
    <property type="entry name" value="PKS_DH_N"/>
</dbReference>
<dbReference type="InterPro" id="IPR050091">
    <property type="entry name" value="PKS_NRPS_Biosynth_Enz"/>
</dbReference>
<feature type="active site" description="Proton donor; for dehydratase activity" evidence="7">
    <location>
        <position position="672"/>
    </location>
</feature>
<dbReference type="Pfam" id="PF00550">
    <property type="entry name" value="PP-binding"/>
    <property type="match status" value="1"/>
</dbReference>
<dbReference type="InterPro" id="IPR013968">
    <property type="entry name" value="PKS_KR"/>
</dbReference>
<dbReference type="Pfam" id="PF22621">
    <property type="entry name" value="CurL-like_PKS_C"/>
    <property type="match status" value="1"/>
</dbReference>
<dbReference type="InterPro" id="IPR011032">
    <property type="entry name" value="GroES-like_sf"/>
</dbReference>
<evidence type="ECO:0000256" key="7">
    <source>
        <dbReference type="PROSITE-ProRule" id="PRU01363"/>
    </source>
</evidence>
<dbReference type="Gene3D" id="3.40.50.720">
    <property type="entry name" value="NAD(P)-binding Rossmann-like Domain"/>
    <property type="match status" value="3"/>
</dbReference>
<dbReference type="SMART" id="SM00827">
    <property type="entry name" value="PKS_AT"/>
    <property type="match status" value="1"/>
</dbReference>
<dbReference type="SUPFAM" id="SSF52151">
    <property type="entry name" value="FabD/lysophospholipase-like"/>
    <property type="match status" value="1"/>
</dbReference>
<dbReference type="Gene3D" id="3.40.366.10">
    <property type="entry name" value="Malonyl-Coenzyme A Acyl Carrier Protein, domain 2"/>
    <property type="match status" value="1"/>
</dbReference>
<keyword evidence="6" id="KW-0012">Acyltransferase</keyword>
<dbReference type="InterPro" id="IPR013149">
    <property type="entry name" value="ADH-like_C"/>
</dbReference>
<dbReference type="SUPFAM" id="SSF50129">
    <property type="entry name" value="GroES-like"/>
    <property type="match status" value="1"/>
</dbReference>
<dbReference type="SUPFAM" id="SSF53901">
    <property type="entry name" value="Thiolase-like"/>
    <property type="match status" value="1"/>
</dbReference>
<evidence type="ECO:0000256" key="4">
    <source>
        <dbReference type="ARBA" id="ARBA00022857"/>
    </source>
</evidence>
<dbReference type="GO" id="GO:0005737">
    <property type="term" value="C:cytoplasm"/>
    <property type="evidence" value="ECO:0007669"/>
    <property type="project" value="TreeGrafter"/>
</dbReference>
<feature type="domain" description="PKS/mFAS DH" evidence="9">
    <location>
        <begin position="494"/>
        <end position="756"/>
    </location>
</feature>
<dbReference type="Gene3D" id="3.90.180.10">
    <property type="entry name" value="Medium-chain alcohol dehydrogenases, catalytic domain"/>
    <property type="match status" value="1"/>
</dbReference>
<dbReference type="Pfam" id="PF08659">
    <property type="entry name" value="KR"/>
    <property type="match status" value="1"/>
</dbReference>
<dbReference type="InterPro" id="IPR014043">
    <property type="entry name" value="Acyl_transferase_dom"/>
</dbReference>
<dbReference type="InterPro" id="IPR049900">
    <property type="entry name" value="PKS_mFAS_DH"/>
</dbReference>
<dbReference type="OrthoDB" id="48317at2759"/>
<keyword evidence="3" id="KW-0808">Transferase</keyword>
<feature type="region of interest" description="C-terminal hotdog fold" evidence="7">
    <location>
        <begin position="612"/>
        <end position="756"/>
    </location>
</feature>
<dbReference type="EMBL" id="LNIX01000016">
    <property type="protein sequence ID" value="OXA45942.1"/>
    <property type="molecule type" value="Genomic_DNA"/>
</dbReference>
<dbReference type="CDD" id="cd05195">
    <property type="entry name" value="enoyl_red"/>
    <property type="match status" value="1"/>
</dbReference>
<evidence type="ECO:0000256" key="5">
    <source>
        <dbReference type="ARBA" id="ARBA00023268"/>
    </source>
</evidence>
<dbReference type="Gene3D" id="3.30.70.3290">
    <property type="match status" value="1"/>
</dbReference>
<dbReference type="PANTHER" id="PTHR43775">
    <property type="entry name" value="FATTY ACID SYNTHASE"/>
    <property type="match status" value="1"/>
</dbReference>
<dbReference type="STRING" id="158441.A0A226DK67"/>
<protein>
    <submittedName>
        <fullName evidence="10">Mycocerosic acid synthase</fullName>
    </submittedName>
</protein>
<evidence type="ECO:0000256" key="6">
    <source>
        <dbReference type="ARBA" id="ARBA00023315"/>
    </source>
</evidence>
<dbReference type="Pfam" id="PF21089">
    <property type="entry name" value="PKS_DH_N"/>
    <property type="match status" value="1"/>
</dbReference>
<evidence type="ECO:0000259" key="9">
    <source>
        <dbReference type="PROSITE" id="PS52019"/>
    </source>
</evidence>
<proteinExistence type="predicted"/>
<evidence type="ECO:0000256" key="3">
    <source>
        <dbReference type="ARBA" id="ARBA00022679"/>
    </source>
</evidence>
<gene>
    <name evidence="10" type="ORF">Fcan01_18917</name>
</gene>
<feature type="domain" description="Carrier" evidence="8">
    <location>
        <begin position="1575"/>
        <end position="1653"/>
    </location>
</feature>
<dbReference type="InterPro" id="IPR013154">
    <property type="entry name" value="ADH-like_N"/>
</dbReference>
<dbReference type="SMART" id="SM00822">
    <property type="entry name" value="PKS_KR"/>
    <property type="match status" value="1"/>
</dbReference>
<dbReference type="PROSITE" id="PS52019">
    <property type="entry name" value="PKS_MFAS_DH"/>
    <property type="match status" value="1"/>
</dbReference>
<dbReference type="Pfam" id="PF00107">
    <property type="entry name" value="ADH_zinc_N"/>
    <property type="match status" value="1"/>
</dbReference>
<dbReference type="Proteomes" id="UP000198287">
    <property type="component" value="Unassembled WGS sequence"/>
</dbReference>
<dbReference type="InterPro" id="IPR020843">
    <property type="entry name" value="ER"/>
</dbReference>
<dbReference type="InterPro" id="IPR016036">
    <property type="entry name" value="Malonyl_transacylase_ACP-bd"/>
</dbReference>
<dbReference type="GO" id="GO:0006633">
    <property type="term" value="P:fatty acid biosynthetic process"/>
    <property type="evidence" value="ECO:0007669"/>
    <property type="project" value="UniProtKB-UniPathway"/>
</dbReference>
<evidence type="ECO:0000256" key="1">
    <source>
        <dbReference type="ARBA" id="ARBA00022450"/>
    </source>
</evidence>
<dbReference type="PROSITE" id="PS50075">
    <property type="entry name" value="CARRIER"/>
    <property type="match status" value="1"/>
</dbReference>
<keyword evidence="5" id="KW-0511">Multifunctional enzyme</keyword>
<dbReference type="InterPro" id="IPR016035">
    <property type="entry name" value="Acyl_Trfase/lysoPLipase"/>
</dbReference>
<dbReference type="GO" id="GO:0004312">
    <property type="term" value="F:fatty acid synthase activity"/>
    <property type="evidence" value="ECO:0007669"/>
    <property type="project" value="TreeGrafter"/>
</dbReference>
<dbReference type="InterPro" id="IPR049551">
    <property type="entry name" value="PKS_DH_C"/>
</dbReference>
<dbReference type="SUPFAM" id="SSF55048">
    <property type="entry name" value="Probable ACP-binding domain of malonyl-CoA ACP transacylase"/>
    <property type="match status" value="1"/>
</dbReference>
<comment type="caution">
    <text evidence="10">The sequence shown here is derived from an EMBL/GenBank/DDBJ whole genome shotgun (WGS) entry which is preliminary data.</text>
</comment>
<dbReference type="GO" id="GO:0016491">
    <property type="term" value="F:oxidoreductase activity"/>
    <property type="evidence" value="ECO:0007669"/>
    <property type="project" value="InterPro"/>
</dbReference>
<dbReference type="InterPro" id="IPR016039">
    <property type="entry name" value="Thiolase-like"/>
</dbReference>
<evidence type="ECO:0000313" key="10">
    <source>
        <dbReference type="EMBL" id="OXA45942.1"/>
    </source>
</evidence>
<dbReference type="Gene3D" id="3.10.129.10">
    <property type="entry name" value="Hotdog Thioesterase"/>
    <property type="match status" value="1"/>
</dbReference>
<name>A0A226DK67_FOLCA</name>
<evidence type="ECO:0000313" key="11">
    <source>
        <dbReference type="Proteomes" id="UP000198287"/>
    </source>
</evidence>
<keyword evidence="2" id="KW-0597">Phosphoprotein</keyword>
<dbReference type="SUPFAM" id="SSF47336">
    <property type="entry name" value="ACP-like"/>
    <property type="match status" value="1"/>
</dbReference>
<dbReference type="InterPro" id="IPR036736">
    <property type="entry name" value="ACP-like_sf"/>
</dbReference>
<dbReference type="InterPro" id="IPR036291">
    <property type="entry name" value="NAD(P)-bd_dom_sf"/>
</dbReference>
<dbReference type="Pfam" id="PF14765">
    <property type="entry name" value="PS-DH"/>
    <property type="match status" value="1"/>
</dbReference>
<dbReference type="InterPro" id="IPR009081">
    <property type="entry name" value="PP-bd_ACP"/>
</dbReference>
<keyword evidence="4" id="KW-0521">NADP</keyword>
<accession>A0A226DK67</accession>
<keyword evidence="1" id="KW-0596">Phosphopantetheine</keyword>
<feature type="active site" description="Proton acceptor; for dehydratase activity" evidence="7">
    <location>
        <position position="529"/>
    </location>
</feature>
<dbReference type="InterPro" id="IPR001227">
    <property type="entry name" value="Ac_transferase_dom_sf"/>
</dbReference>
<dbReference type="Gene3D" id="3.30.70.250">
    <property type="entry name" value="Malonyl-CoA ACP transacylase, ACP-binding"/>
    <property type="match status" value="1"/>
</dbReference>
<dbReference type="GO" id="GO:0005886">
    <property type="term" value="C:plasma membrane"/>
    <property type="evidence" value="ECO:0007669"/>
    <property type="project" value="TreeGrafter"/>
</dbReference>
<dbReference type="SUPFAM" id="SSF51735">
    <property type="entry name" value="NAD(P)-binding Rossmann-fold domains"/>
    <property type="match status" value="3"/>
</dbReference>
<dbReference type="Pfam" id="PF00698">
    <property type="entry name" value="Acyl_transf_1"/>
    <property type="match status" value="1"/>
</dbReference>
<dbReference type="PANTHER" id="PTHR43775:SF37">
    <property type="entry name" value="SI:DKEY-61P9.11"/>
    <property type="match status" value="1"/>
</dbReference>
<keyword evidence="11" id="KW-1185">Reference proteome</keyword>
<dbReference type="CDD" id="cd08955">
    <property type="entry name" value="KR_2_FAS_SDR_x"/>
    <property type="match status" value="1"/>
</dbReference>
<dbReference type="InterPro" id="IPR057326">
    <property type="entry name" value="KR_dom"/>
</dbReference>
<organism evidence="10 11">
    <name type="scientific">Folsomia candida</name>
    <name type="common">Springtail</name>
    <dbReference type="NCBI Taxonomy" id="158441"/>
    <lineage>
        <taxon>Eukaryota</taxon>
        <taxon>Metazoa</taxon>
        <taxon>Ecdysozoa</taxon>
        <taxon>Arthropoda</taxon>
        <taxon>Hexapoda</taxon>
        <taxon>Collembola</taxon>
        <taxon>Entomobryomorpha</taxon>
        <taxon>Isotomoidea</taxon>
        <taxon>Isotomidae</taxon>
        <taxon>Proisotominae</taxon>
        <taxon>Folsomia</taxon>
    </lineage>
</organism>
<sequence length="1673" mass="186043">MAIKHGLIPVQIGIQTLNPEIDLTSIPAIIPLAGNIPWGTAFDQPKVAGINSFGFSGTNTYIILQEAPKSIYSTFGSVMKSNIITLSAKSAEALSELVDNYKTHLVYNTDMRLDDIAYTANVGQAKFSNRVAITARTNEELVHKLDAKNWSSGIAKKQPKICFLFPGQATQYKRMGSQLYDTFPVFREYFDLCFQTILNMYGLDIKNALYGEEVTHDNLKQTMHAQCSIFSIEYCLQKLWASLGVHPTIVVGHSLGEFAAATAASLITFEDALKIVGGQYKLVETLSRGKMLAVSANSETCLALVSEFLKERPSESTDWMDIAAYNTDRQTTLSGPFLVIDEFAIFCQNNAVKATILDASHAFHSRALDPMLNKLEDILKTIKPEVEKPNCKFISSVDATNAIEKQILEDDSGGQYIFLEVGPHPVLSGLVHSNLSFAPQCIKSMRRGGNELQVFLEAAKKVSLPFYPFQRKSFWFPFKSQADYSSSAMKGMLHLPVGRLLAQPKTSEMNVKRYENIISVESNKWIRDHRIGQFTIIPAAGFLEMTLASRYLSLDSKILTISQLIILLSETRPYYDKGNNVQHSEGTITESGSQNLNSAKDLFLLTENKDTPSSISMEEEYKSSAVDGYNFGPAFITITSRWVDEKLNEYAQCKLDQTYVDGKFIVHPIVLDSMVQFAIMSVRKKSSFDGLILHPVAIRRLTVYNMNINEQTDSPLQFYLKKFHETEAIHLYHSTGKPLASLEGIDLLSTTLSNLDEKLHSSLNRTKRCPLYELEWPEDLIAGPVSKAVSSEGEKRRNWLIFGFRNTFTNDLIRQLHTSGDSVTLITTGSEKKMSSHNVETIGESKEAFLNILSQFPVTYGIIFAWGLKAVVENSIIDKWFYLLQAIASTPINLSQLLLLTKGTQCVSINAEQYEKKPTGALLVGMLRSFKSENPVPICKPIDLDPREGKGVENIINEIDEFPGADNGANCICYAEGIRLTQKLVELKPSNFLQSPWTDRFRLQLPTSNQVSDLKFIDVPRVVILGDHELEIKVNAYSLNFRDVFAVLKPSEAFAKEDIGGCDFSGVICRTGNSVYKYQIGDKVFGVHKQNVALSSHVITTENMVSKLPRLLTHEEASTLPTVGLTAYLCLHIVAKMKKDDTILIHTASGGDGLAAVQLANRVGANIIATAGSSRKRAYLKHIIGIKHVFNSRNLSFESDVNSATGGAGVDIVFNSLTGPGFKEASLNCLRNGGRFIEMSKINVWTEEECLLLRADVKHSIEDVWCSAENSALNLEHVATELLQPLPYICFNSQQIVEAMHFLEKAMHVGKVVVRMPNKENTLFSDKSSYLITGGFGGIGWELMKWMLLNGANQIVLMSRNIPSLERQDEINDLKNLGCNIIWRCGDVRKLSDCESIFCWIKEQFPQSPVRGIFHCAGVLSDAAFVNQTKESLEKVLDPKFHGGWHLHELSIHLNLQHFVLFSSISSLIGTPGQGNYAAANAFLDALSHFRHALGLPAISLNFGHWGEVGLAAGQHISGLHPISTKQALDALGVALKSNSNQLCPVAMNVPKLKVDLVTSEMFWAEIEDCNEEIAHFSVVRKHMEKIVSSVLQLDKNHGINRKFSELGLDSIMMIEIKNHTSTLLGEKVQIKINDFSDNEDLDSLVKYIFILIKLESTPKEADQKKGVNNPLE</sequence>
<dbReference type="InterPro" id="IPR042104">
    <property type="entry name" value="PKS_dehydratase_sf"/>
</dbReference>